<protein>
    <submittedName>
        <fullName evidence="2">Uncharacterized protein</fullName>
    </submittedName>
</protein>
<evidence type="ECO:0000313" key="3">
    <source>
        <dbReference type="Proteomes" id="UP000029227"/>
    </source>
</evidence>
<sequence length="47" mass="5149">MAAKPGGHQSQQRVRQYTFATAAFTDHTDDLSPLHGKTDGMQQAYIA</sequence>
<evidence type="ECO:0000256" key="1">
    <source>
        <dbReference type="SAM" id="MobiDB-lite"/>
    </source>
</evidence>
<feature type="region of interest" description="Disordered" evidence="1">
    <location>
        <begin position="27"/>
        <end position="47"/>
    </location>
</feature>
<accession>A0A090QWL5</accession>
<dbReference type="Proteomes" id="UP000029227">
    <property type="component" value="Unassembled WGS sequence"/>
</dbReference>
<evidence type="ECO:0000313" key="2">
    <source>
        <dbReference type="EMBL" id="GAL06259.1"/>
    </source>
</evidence>
<gene>
    <name evidence="2" type="ORF">JCM19237_1904</name>
</gene>
<organism evidence="2 3">
    <name type="scientific">Photobacterium aphoticum</name>
    <dbReference type="NCBI Taxonomy" id="754436"/>
    <lineage>
        <taxon>Bacteria</taxon>
        <taxon>Pseudomonadati</taxon>
        <taxon>Pseudomonadota</taxon>
        <taxon>Gammaproteobacteria</taxon>
        <taxon>Vibrionales</taxon>
        <taxon>Vibrionaceae</taxon>
        <taxon>Photobacterium</taxon>
    </lineage>
</organism>
<dbReference type="STRING" id="754436.JCM19237_1904"/>
<comment type="caution">
    <text evidence="2">The sequence shown here is derived from an EMBL/GenBank/DDBJ whole genome shotgun (WGS) entry which is preliminary data.</text>
</comment>
<dbReference type="EMBL" id="BBMN01000010">
    <property type="protein sequence ID" value="GAL06259.1"/>
    <property type="molecule type" value="Genomic_DNA"/>
</dbReference>
<proteinExistence type="predicted"/>
<name>A0A090QWL5_9GAMM</name>
<reference evidence="2 3" key="1">
    <citation type="journal article" date="2014" name="Genome Announc.">
        <title>Draft Genome Sequences of Two Vibrionaceae Species, Vibrio ponticus C121 and Photobacterium aphoticum C119, Isolated as Coral Reef Microbiota.</title>
        <authorList>
            <person name="Al-saari N."/>
            <person name="Meirelles P.M."/>
            <person name="Mino S."/>
            <person name="Suda W."/>
            <person name="Oshima K."/>
            <person name="Hattori M."/>
            <person name="Ohkuma M."/>
            <person name="Thompson F.L."/>
            <person name="Gomez-Gil B."/>
            <person name="Sawabe T."/>
            <person name="Sawabe T."/>
        </authorList>
    </citation>
    <scope>NUCLEOTIDE SEQUENCE [LARGE SCALE GENOMIC DNA]</scope>
    <source>
        <strain evidence="2 3">JCM 19237</strain>
    </source>
</reference>
<dbReference type="AlphaFoldDB" id="A0A090QWL5"/>
<feature type="compositionally biased region" description="Basic and acidic residues" evidence="1">
    <location>
        <begin position="27"/>
        <end position="38"/>
    </location>
</feature>